<dbReference type="AlphaFoldDB" id="A0A1M0D396"/>
<gene>
    <name evidence="10" type="ORF">DNX30_24135</name>
    <name evidence="9" type="ORF">HLX92_23655</name>
</gene>
<feature type="transmembrane region" description="Helical" evidence="8">
    <location>
        <begin position="64"/>
        <end position="87"/>
    </location>
</feature>
<comment type="caution">
    <text evidence="9">The sequence shown here is derived from an EMBL/GenBank/DDBJ whole genome shotgun (WGS) entry which is preliminary data.</text>
</comment>
<evidence type="ECO:0000313" key="11">
    <source>
        <dbReference type="Proteomes" id="UP000523197"/>
    </source>
</evidence>
<dbReference type="GO" id="GO:0022857">
    <property type="term" value="F:transmembrane transporter activity"/>
    <property type="evidence" value="ECO:0007669"/>
    <property type="project" value="InterPro"/>
</dbReference>
<feature type="transmembrane region" description="Helical" evidence="8">
    <location>
        <begin position="188"/>
        <end position="207"/>
    </location>
</feature>
<dbReference type="PANTHER" id="PTHR31806:SF1">
    <property type="entry name" value="PURINE-CYTOSINE PERMEASE FCY2-RELATED"/>
    <property type="match status" value="1"/>
</dbReference>
<evidence type="ECO:0000313" key="9">
    <source>
        <dbReference type="EMBL" id="MBA1889158.1"/>
    </source>
</evidence>
<keyword evidence="3 7" id="KW-0813">Transport</keyword>
<dbReference type="PANTHER" id="PTHR31806">
    <property type="entry name" value="PURINE-CYTOSINE PERMEASE FCY2-RELATED"/>
    <property type="match status" value="1"/>
</dbReference>
<dbReference type="Proteomes" id="UP000885382">
    <property type="component" value="Unassembled WGS sequence"/>
</dbReference>
<evidence type="ECO:0000256" key="7">
    <source>
        <dbReference type="PIRNR" id="PIRNR002744"/>
    </source>
</evidence>
<keyword evidence="6 7" id="KW-0472">Membrane</keyword>
<keyword evidence="5 8" id="KW-1133">Transmembrane helix</keyword>
<evidence type="ECO:0000256" key="4">
    <source>
        <dbReference type="ARBA" id="ARBA00022692"/>
    </source>
</evidence>
<evidence type="ECO:0000256" key="8">
    <source>
        <dbReference type="SAM" id="Phobius"/>
    </source>
</evidence>
<dbReference type="Pfam" id="PF02133">
    <property type="entry name" value="Transp_cyt_pur"/>
    <property type="match status" value="1"/>
</dbReference>
<feature type="transmembrane region" description="Helical" evidence="8">
    <location>
        <begin position="305"/>
        <end position="335"/>
    </location>
</feature>
<evidence type="ECO:0000256" key="3">
    <source>
        <dbReference type="ARBA" id="ARBA00022448"/>
    </source>
</evidence>
<dbReference type="Proteomes" id="UP000523197">
    <property type="component" value="Unassembled WGS sequence"/>
</dbReference>
<reference evidence="9 11" key="2">
    <citation type="submission" date="2020-05" db="EMBL/GenBank/DDBJ databases">
        <title>Epidemiological investigations into extended-spectrum beta-lactam resistant Escherichia coli ST457 carried by Australian Silver gulls identified clonal lineages that cause ExPEC disease.</title>
        <authorList>
            <person name="Nesporova K."/>
            <person name="Wyrsch E.R."/>
            <person name="Valcek A."/>
            <person name="Bitar I."/>
            <person name="Chaw K."/>
            <person name="Harris P."/>
            <person name="Hrabak J."/>
            <person name="Djordjevic S.P."/>
            <person name="Dolejska M."/>
        </authorList>
    </citation>
    <scope>NUCLEOTIDE SEQUENCE [LARGE SCALE GENOMIC DNA]</scope>
    <source>
        <strain evidence="9 11">CE1966</strain>
    </source>
</reference>
<evidence type="ECO:0000256" key="6">
    <source>
        <dbReference type="ARBA" id="ARBA00023136"/>
    </source>
</evidence>
<evidence type="ECO:0000256" key="5">
    <source>
        <dbReference type="ARBA" id="ARBA00022989"/>
    </source>
</evidence>
<feature type="transmembrane region" description="Helical" evidence="8">
    <location>
        <begin position="370"/>
        <end position="392"/>
    </location>
</feature>
<dbReference type="InterPro" id="IPR026030">
    <property type="entry name" value="Pur-cyt_permease_Fcy2/21/22"/>
</dbReference>
<name>A0A1M0D396_ECOLX</name>
<organism evidence="9 11">
    <name type="scientific">Escherichia coli</name>
    <dbReference type="NCBI Taxonomy" id="562"/>
    <lineage>
        <taxon>Bacteria</taxon>
        <taxon>Pseudomonadati</taxon>
        <taxon>Pseudomonadota</taxon>
        <taxon>Gammaproteobacteria</taxon>
        <taxon>Enterobacterales</taxon>
        <taxon>Enterobacteriaceae</taxon>
        <taxon>Escherichia</taxon>
    </lineage>
</organism>
<proteinExistence type="inferred from homology"/>
<comment type="subcellular location">
    <subcellularLocation>
        <location evidence="1">Membrane</location>
        <topology evidence="1">Multi-pass membrane protein</topology>
    </subcellularLocation>
</comment>
<feature type="transmembrane region" description="Helical" evidence="8">
    <location>
        <begin position="347"/>
        <end position="364"/>
    </location>
</feature>
<dbReference type="EMBL" id="RTJF01000042">
    <property type="protein sequence ID" value="MJL95781.1"/>
    <property type="molecule type" value="Genomic_DNA"/>
</dbReference>
<accession>A0A1M0D396</accession>
<sequence>MTSQAQNPSDVSGTMKVETNGVNPVSDNERYGSPAGLFPIWFSWNVSILGITYGIYVYSLGLSLWQAIVAGVVGYFLSSTLVGVLAVGGPRTGLPTLTQTRFAFGYHGNKIPTLFAYISNMGWKITIITLSSTTGAALFARLWPTVFAAENGHPTLGCLLGWFVVTLVLTMSVAIYGHQLIMKVEKYIAWLTGGMSIIFIILILPHIHWSQAGAAPDAGFLTFIGGMVMAMTMVGLGFLNYGGDFARYLPRKTAAGKVIFWTSLGISLPVSILLILGALLADSNPELSGAAASEPIAALTSFLPFWFYVPFSIVIIISLLAAAITGVYSSGLALLAMGVPASRSTTTAINAVIIAFGAFYLLFVSDSFLATFQSFLATVSVVLGSMGAIQLVDFARQKRLHWNTDMAQPAGLGGRNGRWTALLSLFVASVIGMGTITSGDPWIAHLVGFLLTAETKTSVFATANIGVVVAMLVGAALYAILTYICHCDVPPIKKGESHE</sequence>
<comment type="similarity">
    <text evidence="2 7">Belongs to the purine-cytosine permease (2.A.39) family.</text>
</comment>
<dbReference type="EMBL" id="JABFNF010000033">
    <property type="protein sequence ID" value="MBA1889158.1"/>
    <property type="molecule type" value="Genomic_DNA"/>
</dbReference>
<dbReference type="GO" id="GO:0005886">
    <property type="term" value="C:plasma membrane"/>
    <property type="evidence" value="ECO:0007669"/>
    <property type="project" value="TreeGrafter"/>
</dbReference>
<feature type="transmembrane region" description="Helical" evidence="8">
    <location>
        <begin position="419"/>
        <end position="439"/>
    </location>
</feature>
<dbReference type="InterPro" id="IPR001248">
    <property type="entry name" value="Pur-cyt_permease"/>
</dbReference>
<feature type="transmembrane region" description="Helical" evidence="8">
    <location>
        <begin position="259"/>
        <end position="281"/>
    </location>
</feature>
<protein>
    <submittedName>
        <fullName evidence="9">Permease</fullName>
    </submittedName>
</protein>
<evidence type="ECO:0000256" key="1">
    <source>
        <dbReference type="ARBA" id="ARBA00004141"/>
    </source>
</evidence>
<evidence type="ECO:0000256" key="2">
    <source>
        <dbReference type="ARBA" id="ARBA00008974"/>
    </source>
</evidence>
<dbReference type="Gene3D" id="1.10.4160.10">
    <property type="entry name" value="Hydantoin permease"/>
    <property type="match status" value="1"/>
</dbReference>
<dbReference type="RefSeq" id="WP_000203761.1">
    <property type="nucleotide sequence ID" value="NZ_AP017617.1"/>
</dbReference>
<feature type="transmembrane region" description="Helical" evidence="8">
    <location>
        <begin position="219"/>
        <end position="239"/>
    </location>
</feature>
<dbReference type="PIRSF" id="PIRSF002744">
    <property type="entry name" value="Pur-cyt_permease"/>
    <property type="match status" value="1"/>
</dbReference>
<feature type="transmembrane region" description="Helical" evidence="8">
    <location>
        <begin position="459"/>
        <end position="484"/>
    </location>
</feature>
<feature type="transmembrane region" description="Helical" evidence="8">
    <location>
        <begin position="38"/>
        <end position="58"/>
    </location>
</feature>
<evidence type="ECO:0000313" key="10">
    <source>
        <dbReference type="EMBL" id="MJL95781.1"/>
    </source>
</evidence>
<feature type="transmembrane region" description="Helical" evidence="8">
    <location>
        <begin position="121"/>
        <end position="142"/>
    </location>
</feature>
<reference evidence="10" key="1">
    <citation type="submission" date="2018-06" db="EMBL/GenBank/DDBJ databases">
        <authorList>
            <person name="Ashton P.M."/>
            <person name="Dallman T."/>
            <person name="Nair S."/>
            <person name="De Pinna E."/>
            <person name="Peters T."/>
            <person name="Grant K."/>
        </authorList>
    </citation>
    <scope>NUCLEOTIDE SEQUENCE [LARGE SCALE GENOMIC DNA]</scope>
    <source>
        <strain evidence="10">462023</strain>
    </source>
</reference>
<keyword evidence="4 8" id="KW-0812">Transmembrane</keyword>
<feature type="transmembrane region" description="Helical" evidence="8">
    <location>
        <begin position="154"/>
        <end position="176"/>
    </location>
</feature>